<dbReference type="GeneID" id="115017605"/>
<dbReference type="InterPro" id="IPR015525">
    <property type="entry name" value="BRCA2"/>
</dbReference>
<reference evidence="2" key="1">
    <citation type="submission" date="2025-08" db="UniProtKB">
        <authorList>
            <consortium name="RefSeq"/>
        </authorList>
    </citation>
    <scope>IDENTIFICATION</scope>
</reference>
<evidence type="ECO:0000313" key="2">
    <source>
        <dbReference type="RefSeq" id="XP_029302088.1"/>
    </source>
</evidence>
<organism evidence="1 2">
    <name type="scientific">Cottoperca gobio</name>
    <name type="common">Frogmouth</name>
    <name type="synonym">Aphritis gobio</name>
    <dbReference type="NCBI Taxonomy" id="56716"/>
    <lineage>
        <taxon>Eukaryota</taxon>
        <taxon>Metazoa</taxon>
        <taxon>Chordata</taxon>
        <taxon>Craniata</taxon>
        <taxon>Vertebrata</taxon>
        <taxon>Euteleostomi</taxon>
        <taxon>Actinopterygii</taxon>
        <taxon>Neopterygii</taxon>
        <taxon>Teleostei</taxon>
        <taxon>Neoteleostei</taxon>
        <taxon>Acanthomorphata</taxon>
        <taxon>Eupercaria</taxon>
        <taxon>Perciformes</taxon>
        <taxon>Notothenioidei</taxon>
        <taxon>Bovichtidae</taxon>
        <taxon>Cottoperca</taxon>
    </lineage>
</organism>
<evidence type="ECO:0000313" key="1">
    <source>
        <dbReference type="Proteomes" id="UP000504630"/>
    </source>
</evidence>
<dbReference type="GO" id="GO:0005634">
    <property type="term" value="C:nucleus"/>
    <property type="evidence" value="ECO:0007669"/>
    <property type="project" value="TreeGrafter"/>
</dbReference>
<dbReference type="OrthoDB" id="8924488at2759"/>
<dbReference type="KEGG" id="cgob:115017605"/>
<sequence>MVSQVPSDKLQGLHKLTVMDFTLPSKNIYDTYKHEIWKELGPLDPDWFETLTAQTFTDEGNFSDQDDLCANQEGHFKTPFEKTAVDSQLFSTPKVFRRSRVVSPETEDEQSFTEKETMPWMATQSPYLFQMSKEGVPGAKYGGFQPQTQTSFDPLHTPHKSLVSYGERISESLGVQIHPDMSWTSSLNTPPAVPSTLILSKTDESPCPMSVSAEKDVVFVRKLFPSLSNASKVEVVSPKNNDIPTVQQGAVSP</sequence>
<accession>A0A6J2QU20</accession>
<gene>
    <name evidence="2" type="primary">LOC115017605</name>
</gene>
<dbReference type="Proteomes" id="UP000504630">
    <property type="component" value="Chromosome 13"/>
</dbReference>
<dbReference type="AlphaFoldDB" id="A0A6J2QU20"/>
<dbReference type="GO" id="GO:0000724">
    <property type="term" value="P:double-strand break repair via homologous recombination"/>
    <property type="evidence" value="ECO:0007669"/>
    <property type="project" value="InterPro"/>
</dbReference>
<keyword evidence="1" id="KW-1185">Reference proteome</keyword>
<dbReference type="InParanoid" id="A0A6J2QU20"/>
<name>A0A6J2QU20_COTGO</name>
<proteinExistence type="predicted"/>
<dbReference type="GO" id="GO:0006355">
    <property type="term" value="P:regulation of DNA-templated transcription"/>
    <property type="evidence" value="ECO:0007669"/>
    <property type="project" value="TreeGrafter"/>
</dbReference>
<protein>
    <submittedName>
        <fullName evidence="2">Breast cancer type 2 susceptibility protein homolog</fullName>
    </submittedName>
</protein>
<dbReference type="PANTHER" id="PTHR11289:SF0">
    <property type="entry name" value="BREAST CANCER TYPE 2 SUSCEPTIBILITY PROTEIN"/>
    <property type="match status" value="1"/>
</dbReference>
<dbReference type="PANTHER" id="PTHR11289">
    <property type="entry name" value="BREAST CANCER TYPE 2 SUSCEPTIBILITY PROTEIN BRCA2"/>
    <property type="match status" value="1"/>
</dbReference>
<dbReference type="RefSeq" id="XP_029302088.1">
    <property type="nucleotide sequence ID" value="XM_029446228.1"/>
</dbReference>